<dbReference type="GO" id="GO:0016020">
    <property type="term" value="C:membrane"/>
    <property type="evidence" value="ECO:0007669"/>
    <property type="project" value="InterPro"/>
</dbReference>
<keyword evidence="1" id="KW-0677">Repeat</keyword>
<dbReference type="InterPro" id="IPR011990">
    <property type="entry name" value="TPR-like_helical_dom_sf"/>
</dbReference>
<dbReference type="SMART" id="SM00028">
    <property type="entry name" value="TPR"/>
    <property type="match status" value="3"/>
</dbReference>
<dbReference type="SUPFAM" id="SSF48452">
    <property type="entry name" value="TPR-like"/>
    <property type="match status" value="1"/>
</dbReference>
<gene>
    <name evidence="5" type="ORF">CNEB1095_LOCUS3447</name>
</gene>
<evidence type="ECO:0000256" key="3">
    <source>
        <dbReference type="SAM" id="MobiDB-lite"/>
    </source>
</evidence>
<protein>
    <submittedName>
        <fullName evidence="5">Uncharacterized protein</fullName>
    </submittedName>
</protein>
<evidence type="ECO:0000313" key="5">
    <source>
        <dbReference type="EMBL" id="CAD8719693.1"/>
    </source>
</evidence>
<feature type="transmembrane region" description="Helical" evidence="4">
    <location>
        <begin position="158"/>
        <end position="177"/>
    </location>
</feature>
<dbReference type="PANTHER" id="PTHR22904">
    <property type="entry name" value="TPR REPEAT CONTAINING PROTEIN"/>
    <property type="match status" value="1"/>
</dbReference>
<accession>A0A7S0XFU5</accession>
<evidence type="ECO:0000256" key="1">
    <source>
        <dbReference type="ARBA" id="ARBA00022737"/>
    </source>
</evidence>
<feature type="compositionally biased region" description="Low complexity" evidence="3">
    <location>
        <begin position="407"/>
        <end position="417"/>
    </location>
</feature>
<evidence type="ECO:0000256" key="2">
    <source>
        <dbReference type="ARBA" id="ARBA00022803"/>
    </source>
</evidence>
<dbReference type="EMBL" id="HBFD01005233">
    <property type="protein sequence ID" value="CAD8719693.1"/>
    <property type="molecule type" value="Transcribed_RNA"/>
</dbReference>
<feature type="region of interest" description="Disordered" evidence="3">
    <location>
        <begin position="395"/>
        <end position="417"/>
    </location>
</feature>
<sequence>MSSTESITFKDLGAQAWKDENYQLAIDQWTKAIEKSTDNDKELLKTIYSNRSAAYLKLKKFSNALDDANQCNKLDSTWVKGLIRKGDALYALGRYTDSYNSYNSALRIASSSEKANINEKIEKAMSMIAGHSNNTNSNTSSSTNTTSKDGISSSIQKTLRLAIFVNLILYILPFGLSSYAAKLFSLSAILVHLITLYNRFGLPKFTMAYATTLFSDSTTMTLFLALLLLVSKPYLLAMLPIALTEITSYTHDICSFVRSHLPSVQAQLIPLISRFAPSILGGADPTAMLNEVFSPRSEAAINTQLHKGAAYCEVMQGLFVLLELILPTRNLMFTIMWWQYLQMRYMIDKSGNIRSAFLALDQQILSVLTNKLCPPMLLGLYNQLKEILAKRVQPPTPGSQGAGSGGLSSMLSSCNIM</sequence>
<keyword evidence="4" id="KW-1133">Transmembrane helix</keyword>
<proteinExistence type="predicted"/>
<dbReference type="InterPro" id="IPR019734">
    <property type="entry name" value="TPR_rpt"/>
</dbReference>
<keyword evidence="2" id="KW-0802">TPR repeat</keyword>
<dbReference type="PANTHER" id="PTHR22904:SF523">
    <property type="entry name" value="STRESS-INDUCED-PHOSPHOPROTEIN 1"/>
    <property type="match status" value="1"/>
</dbReference>
<evidence type="ECO:0000256" key="4">
    <source>
        <dbReference type="SAM" id="Phobius"/>
    </source>
</evidence>
<name>A0A7S0XFU5_9STRA</name>
<keyword evidence="4" id="KW-0472">Membrane</keyword>
<feature type="transmembrane region" description="Helical" evidence="4">
    <location>
        <begin position="318"/>
        <end position="340"/>
    </location>
</feature>
<reference evidence="5" key="1">
    <citation type="submission" date="2021-01" db="EMBL/GenBank/DDBJ databases">
        <authorList>
            <person name="Corre E."/>
            <person name="Pelletier E."/>
            <person name="Niang G."/>
            <person name="Scheremetjew M."/>
            <person name="Finn R."/>
            <person name="Kale V."/>
            <person name="Holt S."/>
            <person name="Cochrane G."/>
            <person name="Meng A."/>
            <person name="Brown T."/>
            <person name="Cohen L."/>
        </authorList>
    </citation>
    <scope>NUCLEOTIDE SEQUENCE</scope>
    <source>
        <strain evidence="5">UTEXLB2642</strain>
    </source>
</reference>
<feature type="transmembrane region" description="Helical" evidence="4">
    <location>
        <begin position="183"/>
        <end position="200"/>
    </location>
</feature>
<dbReference type="Pfam" id="PF03661">
    <property type="entry name" value="TMEM33_Pom33"/>
    <property type="match status" value="1"/>
</dbReference>
<dbReference type="AlphaFoldDB" id="A0A7S0XFU5"/>
<dbReference type="InterPro" id="IPR005344">
    <property type="entry name" value="TMEM33/Pom33"/>
</dbReference>
<dbReference type="GO" id="GO:0051879">
    <property type="term" value="F:Hsp90 protein binding"/>
    <property type="evidence" value="ECO:0007669"/>
    <property type="project" value="TreeGrafter"/>
</dbReference>
<dbReference type="Gene3D" id="1.25.40.10">
    <property type="entry name" value="Tetratricopeptide repeat domain"/>
    <property type="match status" value="1"/>
</dbReference>
<organism evidence="5">
    <name type="scientific">Chromulina nebulosa</name>
    <dbReference type="NCBI Taxonomy" id="96789"/>
    <lineage>
        <taxon>Eukaryota</taxon>
        <taxon>Sar</taxon>
        <taxon>Stramenopiles</taxon>
        <taxon>Ochrophyta</taxon>
        <taxon>Chrysophyceae</taxon>
        <taxon>Chromulinales</taxon>
        <taxon>Chromulinaceae</taxon>
        <taxon>Chromulina</taxon>
    </lineage>
</organism>
<keyword evidence="4" id="KW-0812">Transmembrane</keyword>